<accession>A0AAJ3NSV2</accession>
<dbReference type="InterPro" id="IPR025240">
    <property type="entry name" value="DUF4189"/>
</dbReference>
<evidence type="ECO:0000313" key="4">
    <source>
        <dbReference type="Proteomes" id="UP000193387"/>
    </source>
</evidence>
<keyword evidence="4" id="KW-1185">Reference proteome</keyword>
<name>A0AAJ3NSV2_9MYCO</name>
<evidence type="ECO:0000256" key="1">
    <source>
        <dbReference type="SAM" id="SignalP"/>
    </source>
</evidence>
<reference evidence="3 4" key="1">
    <citation type="submission" date="2016-01" db="EMBL/GenBank/DDBJ databases">
        <title>The new phylogeny of the genus Mycobacterium.</title>
        <authorList>
            <person name="Tarcisio F."/>
            <person name="Conor M."/>
            <person name="Antonella G."/>
            <person name="Elisabetta G."/>
            <person name="Giulia F.S."/>
            <person name="Sara T."/>
            <person name="Anna F."/>
            <person name="Clotilde B."/>
            <person name="Roberto B."/>
            <person name="Veronica D.S."/>
            <person name="Fabio R."/>
            <person name="Monica P."/>
            <person name="Olivier J."/>
            <person name="Enrico T."/>
            <person name="Nicola S."/>
        </authorList>
    </citation>
    <scope>NUCLEOTIDE SEQUENCE [LARGE SCALE GENOMIC DNA]</scope>
    <source>
        <strain evidence="3 4">DSM 44616</strain>
    </source>
</reference>
<keyword evidence="1" id="KW-0732">Signal</keyword>
<comment type="caution">
    <text evidence="3">The sequence shown here is derived from an EMBL/GenBank/DDBJ whole genome shotgun (WGS) entry which is preliminary data.</text>
</comment>
<gene>
    <name evidence="3" type="ORF">AWC23_08430</name>
</gene>
<feature type="domain" description="DUF4189" evidence="2">
    <location>
        <begin position="27"/>
        <end position="107"/>
    </location>
</feature>
<evidence type="ECO:0000259" key="2">
    <source>
        <dbReference type="Pfam" id="PF13827"/>
    </source>
</evidence>
<feature type="signal peptide" evidence="1">
    <location>
        <begin position="1"/>
        <end position="23"/>
    </location>
</feature>
<dbReference type="Pfam" id="PF13827">
    <property type="entry name" value="DUF4189"/>
    <property type="match status" value="1"/>
</dbReference>
<dbReference type="AlphaFoldDB" id="A0AAJ3NSV2"/>
<protein>
    <recommendedName>
        <fullName evidence="2">DUF4189 domain-containing protein</fullName>
    </recommendedName>
</protein>
<dbReference type="RefSeq" id="WP_085254877.1">
    <property type="nucleotide sequence ID" value="NZ_AP022573.1"/>
</dbReference>
<feature type="chain" id="PRO_5042578334" description="DUF4189 domain-containing protein" evidence="1">
    <location>
        <begin position="24"/>
        <end position="126"/>
    </location>
</feature>
<evidence type="ECO:0000313" key="3">
    <source>
        <dbReference type="EMBL" id="ORW72875.1"/>
    </source>
</evidence>
<proteinExistence type="predicted"/>
<dbReference type="Proteomes" id="UP000193387">
    <property type="component" value="Unassembled WGS sequence"/>
</dbReference>
<dbReference type="EMBL" id="LQPR01000021">
    <property type="protein sequence ID" value="ORW72875.1"/>
    <property type="molecule type" value="Genomic_DNA"/>
</dbReference>
<organism evidence="3 4">
    <name type="scientific">Mycobacterium saskatchewanense</name>
    <dbReference type="NCBI Taxonomy" id="220927"/>
    <lineage>
        <taxon>Bacteria</taxon>
        <taxon>Bacillati</taxon>
        <taxon>Actinomycetota</taxon>
        <taxon>Actinomycetes</taxon>
        <taxon>Mycobacteriales</taxon>
        <taxon>Mycobacteriaceae</taxon>
        <taxon>Mycobacterium</taxon>
        <taxon>Mycobacterium simiae complex</taxon>
    </lineage>
</organism>
<sequence>MKRRAAVAIAFGAALAAAPIAHADDPWIALAISDSTGQLKYTFSGTSQNDAQQTVMKECRKTVSDCRLLASGQGGCVAIAVPPANTRYFGGWGPTRGDAEAAAVANSRGGTVQKDHTHCLGDPGNS</sequence>